<sequence length="1075" mass="119036">MSMKEKVLVLLACLWLGIGFSMAQAPKTVAGVVTSADDGEPIIGASVLVEGTTMGAITDVDGKFAINNVPTDAKALIVSYLGMITQRVGIQRGTITVTMKSDTKVLDEVVVTAQGLNRKQKALGYSTQKVAGEDLTISRQTDLGNAMAGKVSGARFIGGASSGFDAGTIILRGAGSIPSSSQSDNPANEPIYVVDGAITNKNSINMDDVESINVLKGPAATALYGSRGGAGAIIITTKAGQSEKGLLEVSHTLQAETYYNHFNMQKLYGGGGYGGTEKGNRAQDIYDLYSGDIPGLQGAYVYDYNEDTSWGAAYDPAVKYVTPLSLDETSGHYGKPATWQHGLDLRDLYRTGVTNTTNVSFSKSVKDFNTRVSFTNSYRTGVQPNSDAIRRFLGFKTNFKPTPWMNVSLDYKYTYRQDHNAAESGYNGSRTVLQEYTQWGQTNVNLKDYKDYKRPDGSWRTWNINSVNNQSAAFHDNPYALFHEYNHRTIYQWNVFSGDVSVDLPYNLKAGVRVNGNIRGYKLERERPSGSINFRSNYRQDQSSLIDLTVQGRLTWGQSFFKDKLTVDAALFAEARDYTYDNLYAYTNTNYDLSLDDYYNLAASSGTIALAYNEKTHYKERSVYATATMGWDDTYFLDASVRNDMSSTLSPNHNSYWYGGLSASVLAHKWVNAEWLNFWKLRASAAQVGTTLNAYNIYPTYSLDTSYGSHVTMYEPSSQKNYNIEPSISTSYEIGTEFRLFNNRLWGDFNYYTRDDKDQIISVTSAPQSGYSTRKMNAGLIRNRGVELSLGGMPVSTKNWKWEMNFNIAKNSNKLVELADGVDSYSIYWTSFTTRLYNYAMVGKSLGVITGNTWERDDNGNIIFHELSASQKALYGGEYVPTYNQNTLDELGNFHPDFTGGFNTSISFKNFRLSANIDFSVGGQIVSYTNMWGSNSGILDKTAELNDRGVNVREPVSKGGGIHMTGVDQNGNKVDTYVNAKLYYTTASRVWEEWVYDRTYVKLREVSLSYVFPSQTLKKLNIGLSRASVAINASNPWLIYSACPNVDVSEIGMGYFEGGNAAATRSIGFTVNLAF</sequence>
<dbReference type="GO" id="GO:0009279">
    <property type="term" value="C:cell outer membrane"/>
    <property type="evidence" value="ECO:0007669"/>
    <property type="project" value="UniProtKB-SubCell"/>
</dbReference>
<comment type="subcellular location">
    <subcellularLocation>
        <location evidence="1 7">Cell outer membrane</location>
        <topology evidence="1 7">Multi-pass membrane protein</topology>
    </subcellularLocation>
</comment>
<dbReference type="PATRIC" id="fig|821.40.peg.1494"/>
<evidence type="ECO:0000256" key="1">
    <source>
        <dbReference type="ARBA" id="ARBA00004571"/>
    </source>
</evidence>
<dbReference type="InterPro" id="IPR039426">
    <property type="entry name" value="TonB-dep_rcpt-like"/>
</dbReference>
<dbReference type="InterPro" id="IPR023996">
    <property type="entry name" value="TonB-dep_OMP_SusC/RagA"/>
</dbReference>
<dbReference type="SUPFAM" id="SSF56935">
    <property type="entry name" value="Porins"/>
    <property type="match status" value="1"/>
</dbReference>
<accession>A0A0P0LE95</accession>
<keyword evidence="4 7" id="KW-0812">Transmembrane</keyword>
<evidence type="ECO:0000256" key="4">
    <source>
        <dbReference type="ARBA" id="ARBA00022692"/>
    </source>
</evidence>
<reference evidence="10 11" key="2">
    <citation type="journal article" date="2016" name="Genome Biol. Evol.">
        <title>Extensive mobilome-driven genome diversification in mouse gut-associated Bacteroides vulgatus mpk.</title>
        <authorList>
            <person name="Lange A."/>
            <person name="Beier S."/>
            <person name="Steimle A."/>
            <person name="Autenrieth I.B."/>
            <person name="Huson D.H."/>
            <person name="Frick J.S."/>
        </authorList>
    </citation>
    <scope>NUCLEOTIDE SEQUENCE [LARGE SCALE GENOMIC DNA]</scope>
    <source>
        <strain evidence="11">mpk</strain>
    </source>
</reference>
<protein>
    <submittedName>
        <fullName evidence="10">Outer membrane protein</fullName>
    </submittedName>
</protein>
<dbReference type="EMBL" id="CP013020">
    <property type="protein sequence ID" value="ALK83870.1"/>
    <property type="molecule type" value="Genomic_DNA"/>
</dbReference>
<evidence type="ECO:0000313" key="11">
    <source>
        <dbReference type="Proteomes" id="UP000061587"/>
    </source>
</evidence>
<evidence type="ECO:0000256" key="8">
    <source>
        <dbReference type="SAM" id="SignalP"/>
    </source>
</evidence>
<name>A0A0P0LE95_PHOVU</name>
<organism evidence="10 11">
    <name type="scientific">Phocaeicola vulgatus</name>
    <name type="common">Bacteroides vulgatus</name>
    <dbReference type="NCBI Taxonomy" id="821"/>
    <lineage>
        <taxon>Bacteria</taxon>
        <taxon>Pseudomonadati</taxon>
        <taxon>Bacteroidota</taxon>
        <taxon>Bacteroidia</taxon>
        <taxon>Bacteroidales</taxon>
        <taxon>Bacteroidaceae</taxon>
        <taxon>Phocaeicola</taxon>
    </lineage>
</organism>
<dbReference type="InterPro" id="IPR008969">
    <property type="entry name" value="CarboxyPept-like_regulatory"/>
</dbReference>
<evidence type="ECO:0000256" key="2">
    <source>
        <dbReference type="ARBA" id="ARBA00022448"/>
    </source>
</evidence>
<proteinExistence type="inferred from homology"/>
<evidence type="ECO:0000313" key="10">
    <source>
        <dbReference type="EMBL" id="ALK83870.1"/>
    </source>
</evidence>
<dbReference type="PROSITE" id="PS52016">
    <property type="entry name" value="TONB_DEPENDENT_REC_3"/>
    <property type="match status" value="1"/>
</dbReference>
<feature type="chain" id="PRO_5006050176" evidence="8">
    <location>
        <begin position="24"/>
        <end position="1075"/>
    </location>
</feature>
<dbReference type="Pfam" id="PF07715">
    <property type="entry name" value="Plug"/>
    <property type="match status" value="1"/>
</dbReference>
<dbReference type="NCBIfam" id="TIGR04056">
    <property type="entry name" value="OMP_RagA_SusC"/>
    <property type="match status" value="1"/>
</dbReference>
<evidence type="ECO:0000259" key="9">
    <source>
        <dbReference type="Pfam" id="PF07715"/>
    </source>
</evidence>
<keyword evidence="6 7" id="KW-0998">Cell outer membrane</keyword>
<evidence type="ECO:0000256" key="7">
    <source>
        <dbReference type="PROSITE-ProRule" id="PRU01360"/>
    </source>
</evidence>
<dbReference type="Gene3D" id="2.170.130.10">
    <property type="entry name" value="TonB-dependent receptor, plug domain"/>
    <property type="match status" value="1"/>
</dbReference>
<dbReference type="NCBIfam" id="TIGR04057">
    <property type="entry name" value="SusC_RagA_signa"/>
    <property type="match status" value="1"/>
</dbReference>
<keyword evidence="2 7" id="KW-0813">Transport</keyword>
<dbReference type="InterPro" id="IPR012910">
    <property type="entry name" value="Plug_dom"/>
</dbReference>
<reference evidence="11" key="1">
    <citation type="submission" date="2015-10" db="EMBL/GenBank/DDBJ databases">
        <title>Extensive mobilome-driven genome diversification in gut-associated Bacteroides vulgatus mpk.</title>
        <authorList>
            <person name="Beier S."/>
            <person name="Lange A."/>
            <person name="Huson D.H."/>
            <person name="Frick J.-S."/>
            <person name="Autenrieth I.B."/>
        </authorList>
    </citation>
    <scope>NUCLEOTIDE SEQUENCE [LARGE SCALE GENOMIC DNA]</scope>
    <source>
        <strain evidence="11">mpk</strain>
    </source>
</reference>
<dbReference type="SUPFAM" id="SSF49464">
    <property type="entry name" value="Carboxypeptidase regulatory domain-like"/>
    <property type="match status" value="1"/>
</dbReference>
<feature type="signal peptide" evidence="8">
    <location>
        <begin position="1"/>
        <end position="23"/>
    </location>
</feature>
<dbReference type="InterPro" id="IPR036942">
    <property type="entry name" value="Beta-barrel_TonB_sf"/>
</dbReference>
<dbReference type="Proteomes" id="UP000061587">
    <property type="component" value="Chromosome"/>
</dbReference>
<dbReference type="InterPro" id="IPR023997">
    <property type="entry name" value="TonB-dep_OMP_SusC/RagA_CS"/>
</dbReference>
<evidence type="ECO:0000256" key="6">
    <source>
        <dbReference type="ARBA" id="ARBA00023237"/>
    </source>
</evidence>
<keyword evidence="3 7" id="KW-1134">Transmembrane beta strand</keyword>
<comment type="similarity">
    <text evidence="7">Belongs to the TonB-dependent receptor family.</text>
</comment>
<evidence type="ECO:0000256" key="5">
    <source>
        <dbReference type="ARBA" id="ARBA00023136"/>
    </source>
</evidence>
<keyword evidence="8" id="KW-0732">Signal</keyword>
<keyword evidence="5 7" id="KW-0472">Membrane</keyword>
<dbReference type="Gene3D" id="2.60.40.1120">
    <property type="entry name" value="Carboxypeptidase-like, regulatory domain"/>
    <property type="match status" value="1"/>
</dbReference>
<dbReference type="InterPro" id="IPR037066">
    <property type="entry name" value="Plug_dom_sf"/>
</dbReference>
<dbReference type="AlphaFoldDB" id="A0A0P0LE95"/>
<feature type="domain" description="TonB-dependent receptor plug" evidence="9">
    <location>
        <begin position="121"/>
        <end position="232"/>
    </location>
</feature>
<dbReference type="Pfam" id="PF13715">
    <property type="entry name" value="CarbopepD_reg_2"/>
    <property type="match status" value="1"/>
</dbReference>
<gene>
    <name evidence="10" type="ORF">BvMPK_1261</name>
</gene>
<evidence type="ECO:0000256" key="3">
    <source>
        <dbReference type="ARBA" id="ARBA00022452"/>
    </source>
</evidence>
<dbReference type="Gene3D" id="2.40.170.20">
    <property type="entry name" value="TonB-dependent receptor, beta-barrel domain"/>
    <property type="match status" value="1"/>
</dbReference>